<gene>
    <name evidence="2" type="ORF">SLS62_005673</name>
</gene>
<comment type="caution">
    <text evidence="2">The sequence shown here is derived from an EMBL/GenBank/DDBJ whole genome shotgun (WGS) entry which is preliminary data.</text>
</comment>
<accession>A0AAN9USJ1</accession>
<keyword evidence="1" id="KW-1133">Transmembrane helix</keyword>
<evidence type="ECO:0000313" key="3">
    <source>
        <dbReference type="Proteomes" id="UP001320420"/>
    </source>
</evidence>
<reference evidence="2 3" key="1">
    <citation type="submission" date="2024-02" db="EMBL/GenBank/DDBJ databases">
        <title>De novo assembly and annotation of 12 fungi associated with fruit tree decline syndrome in Ontario, Canada.</title>
        <authorList>
            <person name="Sulman M."/>
            <person name="Ellouze W."/>
            <person name="Ilyukhin E."/>
        </authorList>
    </citation>
    <scope>NUCLEOTIDE SEQUENCE [LARGE SCALE GENOMIC DNA]</scope>
    <source>
        <strain evidence="2 3">M11/M66-122</strain>
    </source>
</reference>
<protein>
    <submittedName>
        <fullName evidence="2">Uncharacterized protein</fullName>
    </submittedName>
</protein>
<feature type="transmembrane region" description="Helical" evidence="1">
    <location>
        <begin position="24"/>
        <end position="43"/>
    </location>
</feature>
<dbReference type="Proteomes" id="UP001320420">
    <property type="component" value="Unassembled WGS sequence"/>
</dbReference>
<sequence>MAALGDDALYETTTERIHEGAFKIVLWIGIGSMAILISVAAVLQRFLGDIYLMMHVENGQAIPGPDFPVRMAAGLRADGVVLILDTVGIWLIKLNFLVFFYRLGHQIKAYLIAWWISLVVVISCLAVLLGVIPYSCSFGTLEHIVVECASESSVKYIYTAYRVSISIDVLSDAITWKTKINLRQKLILTSVFLLIVFNIAFTIVRGSIFGDLYGTEQNADHKENKMAQFDGAQRDHALAESPIPRDNFWWQRLQKSLLDTMATLEGTTLDRKTGKKE</sequence>
<name>A0AAN9USJ1_9PEZI</name>
<dbReference type="AlphaFoldDB" id="A0AAN9USJ1"/>
<organism evidence="2 3">
    <name type="scientific">Diatrype stigma</name>
    <dbReference type="NCBI Taxonomy" id="117547"/>
    <lineage>
        <taxon>Eukaryota</taxon>
        <taxon>Fungi</taxon>
        <taxon>Dikarya</taxon>
        <taxon>Ascomycota</taxon>
        <taxon>Pezizomycotina</taxon>
        <taxon>Sordariomycetes</taxon>
        <taxon>Xylariomycetidae</taxon>
        <taxon>Xylariales</taxon>
        <taxon>Diatrypaceae</taxon>
        <taxon>Diatrype</taxon>
    </lineage>
</organism>
<feature type="transmembrane region" description="Helical" evidence="1">
    <location>
        <begin position="80"/>
        <end position="100"/>
    </location>
</feature>
<keyword evidence="3" id="KW-1185">Reference proteome</keyword>
<evidence type="ECO:0000313" key="2">
    <source>
        <dbReference type="EMBL" id="KAK7752337.1"/>
    </source>
</evidence>
<keyword evidence="1" id="KW-0472">Membrane</keyword>
<proteinExistence type="predicted"/>
<keyword evidence="1" id="KW-0812">Transmembrane</keyword>
<feature type="transmembrane region" description="Helical" evidence="1">
    <location>
        <begin position="112"/>
        <end position="132"/>
    </location>
</feature>
<evidence type="ECO:0000256" key="1">
    <source>
        <dbReference type="SAM" id="Phobius"/>
    </source>
</evidence>
<dbReference type="EMBL" id="JAKJXP020000039">
    <property type="protein sequence ID" value="KAK7752337.1"/>
    <property type="molecule type" value="Genomic_DNA"/>
</dbReference>
<feature type="transmembrane region" description="Helical" evidence="1">
    <location>
        <begin position="186"/>
        <end position="204"/>
    </location>
</feature>